<dbReference type="Proteomes" id="UP001341840">
    <property type="component" value="Unassembled WGS sequence"/>
</dbReference>
<evidence type="ECO:0000313" key="1">
    <source>
        <dbReference type="EMBL" id="MED6116430.1"/>
    </source>
</evidence>
<name>A0ABU6QYI4_9FABA</name>
<feature type="non-terminal residue" evidence="1">
    <location>
        <position position="1"/>
    </location>
</feature>
<sequence>AQLDDFRKKIVSKLILSKENTLRVEANNIMGRQTKPSVALKSPYVQVSTAELEKEN</sequence>
<evidence type="ECO:0000313" key="2">
    <source>
        <dbReference type="Proteomes" id="UP001341840"/>
    </source>
</evidence>
<accession>A0ABU6QYI4</accession>
<protein>
    <submittedName>
        <fullName evidence="1">Uncharacterized protein</fullName>
    </submittedName>
</protein>
<dbReference type="EMBL" id="JASCZI010002784">
    <property type="protein sequence ID" value="MED6116430.1"/>
    <property type="molecule type" value="Genomic_DNA"/>
</dbReference>
<proteinExistence type="predicted"/>
<keyword evidence="2" id="KW-1185">Reference proteome</keyword>
<comment type="caution">
    <text evidence="1">The sequence shown here is derived from an EMBL/GenBank/DDBJ whole genome shotgun (WGS) entry which is preliminary data.</text>
</comment>
<gene>
    <name evidence="1" type="ORF">PIB30_100299</name>
</gene>
<reference evidence="1 2" key="1">
    <citation type="journal article" date="2023" name="Plants (Basel)">
        <title>Bridging the Gap: Combining Genomics and Transcriptomics Approaches to Understand Stylosanthes scabra, an Orphan Legume from the Brazilian Caatinga.</title>
        <authorList>
            <person name="Ferreira-Neto J.R.C."/>
            <person name="da Silva M.D."/>
            <person name="Binneck E."/>
            <person name="de Melo N.F."/>
            <person name="da Silva R.H."/>
            <person name="de Melo A.L.T.M."/>
            <person name="Pandolfi V."/>
            <person name="Bustamante F.O."/>
            <person name="Brasileiro-Vidal A.C."/>
            <person name="Benko-Iseppon A.M."/>
        </authorList>
    </citation>
    <scope>NUCLEOTIDE SEQUENCE [LARGE SCALE GENOMIC DNA]</scope>
    <source>
        <tissue evidence="1">Leaves</tissue>
    </source>
</reference>
<organism evidence="1 2">
    <name type="scientific">Stylosanthes scabra</name>
    <dbReference type="NCBI Taxonomy" id="79078"/>
    <lineage>
        <taxon>Eukaryota</taxon>
        <taxon>Viridiplantae</taxon>
        <taxon>Streptophyta</taxon>
        <taxon>Embryophyta</taxon>
        <taxon>Tracheophyta</taxon>
        <taxon>Spermatophyta</taxon>
        <taxon>Magnoliopsida</taxon>
        <taxon>eudicotyledons</taxon>
        <taxon>Gunneridae</taxon>
        <taxon>Pentapetalae</taxon>
        <taxon>rosids</taxon>
        <taxon>fabids</taxon>
        <taxon>Fabales</taxon>
        <taxon>Fabaceae</taxon>
        <taxon>Papilionoideae</taxon>
        <taxon>50 kb inversion clade</taxon>
        <taxon>dalbergioids sensu lato</taxon>
        <taxon>Dalbergieae</taxon>
        <taxon>Pterocarpus clade</taxon>
        <taxon>Stylosanthes</taxon>
    </lineage>
</organism>